<keyword evidence="1" id="KW-1133">Transmembrane helix</keyword>
<dbReference type="InterPro" id="IPR018988">
    <property type="entry name" value="DUF2000"/>
</dbReference>
<dbReference type="Gene3D" id="3.40.1490.10">
    <property type="entry name" value="Bit1"/>
    <property type="match status" value="1"/>
</dbReference>
<keyword evidence="1" id="KW-0812">Transmembrane</keyword>
<evidence type="ECO:0008006" key="4">
    <source>
        <dbReference type="Google" id="ProtNLM"/>
    </source>
</evidence>
<dbReference type="InterPro" id="IPR023476">
    <property type="entry name" value="Pep_tRNA_hydro_II_dom_sf"/>
</dbReference>
<reference evidence="2 3" key="1">
    <citation type="submission" date="2017-03" db="EMBL/GenBank/DDBJ databases">
        <title>Genome sequence of Clostridium chromiireducens DSM 23318.</title>
        <authorList>
            <person name="Poehlein A."/>
            <person name="Daniel R."/>
        </authorList>
    </citation>
    <scope>NUCLEOTIDE SEQUENCE [LARGE SCALE GENOMIC DNA]</scope>
    <source>
        <strain evidence="2 3">DSM 23318</strain>
    </source>
</reference>
<comment type="caution">
    <text evidence="2">The sequence shown here is derived from an EMBL/GenBank/DDBJ whole genome shotgun (WGS) entry which is preliminary data.</text>
</comment>
<keyword evidence="3" id="KW-1185">Reference proteome</keyword>
<evidence type="ECO:0000256" key="1">
    <source>
        <dbReference type="SAM" id="Phobius"/>
    </source>
</evidence>
<dbReference type="PIRSF" id="PIRSF033736">
    <property type="entry name" value="UCP033763"/>
    <property type="match status" value="1"/>
</dbReference>
<dbReference type="InterPro" id="IPR017021">
    <property type="entry name" value="UCP033763"/>
</dbReference>
<dbReference type="EMBL" id="MZGT01000029">
    <property type="protein sequence ID" value="OPJ61602.1"/>
    <property type="molecule type" value="Genomic_DNA"/>
</dbReference>
<dbReference type="AlphaFoldDB" id="A0A1V4INH5"/>
<gene>
    <name evidence="2" type="ORF">CLCHR_23960</name>
</gene>
<keyword evidence="1" id="KW-0472">Membrane</keyword>
<evidence type="ECO:0000313" key="2">
    <source>
        <dbReference type="EMBL" id="OPJ61602.1"/>
    </source>
</evidence>
<name>A0A1V4INH5_9CLOT</name>
<proteinExistence type="predicted"/>
<organism evidence="2 3">
    <name type="scientific">Clostridium chromiireducens</name>
    <dbReference type="NCBI Taxonomy" id="225345"/>
    <lineage>
        <taxon>Bacteria</taxon>
        <taxon>Bacillati</taxon>
        <taxon>Bacillota</taxon>
        <taxon>Clostridia</taxon>
        <taxon>Eubacteriales</taxon>
        <taxon>Clostridiaceae</taxon>
        <taxon>Clostridium</taxon>
    </lineage>
</organism>
<dbReference type="OrthoDB" id="1045582at2"/>
<dbReference type="STRING" id="225345.CLCHR_23960"/>
<sequence length="148" mass="15930">MYNENNEFLTVLSEVPTRCTIIMNSSLSGGLLANAIAVIALTAGRRHPVLLGEPLIDASGEAHPGLIPTGIPMLCTTQDDLQALRKAALEKGCDVIDFPVEGQKTKNYEEFLAITKDIPSEDMNYLGIALVGAKNKISKLTGKCEMIK</sequence>
<protein>
    <recommendedName>
        <fullName evidence="4">DUF2000 domain-containing protein</fullName>
    </recommendedName>
</protein>
<dbReference type="Proteomes" id="UP000191056">
    <property type="component" value="Unassembled WGS sequence"/>
</dbReference>
<evidence type="ECO:0000313" key="3">
    <source>
        <dbReference type="Proteomes" id="UP000191056"/>
    </source>
</evidence>
<dbReference type="Pfam" id="PF09391">
    <property type="entry name" value="DUF2000"/>
    <property type="match status" value="1"/>
</dbReference>
<dbReference type="SUPFAM" id="SSF102462">
    <property type="entry name" value="Peptidyl-tRNA hydrolase II"/>
    <property type="match status" value="1"/>
</dbReference>
<dbReference type="RefSeq" id="WP_079440022.1">
    <property type="nucleotide sequence ID" value="NZ_MZGT01000029.1"/>
</dbReference>
<feature type="transmembrane region" description="Helical" evidence="1">
    <location>
        <begin position="20"/>
        <end position="41"/>
    </location>
</feature>
<accession>A0A1V4INH5</accession>